<comment type="caution">
    <text evidence="4">The sequence shown here is derived from an EMBL/GenBank/DDBJ whole genome shotgun (WGS) entry which is preliminary data.</text>
</comment>
<reference evidence="4 5" key="1">
    <citation type="journal article" date="2011" name="Cell">
        <title>The monarch butterfly genome yields insights into long-distance migration.</title>
        <authorList>
            <person name="Zhan S."/>
            <person name="Merlin C."/>
            <person name="Boore J.L."/>
            <person name="Reppert S.M."/>
        </authorList>
    </citation>
    <scope>NUCLEOTIDE SEQUENCE [LARGE SCALE GENOMIC DNA]</scope>
    <source>
        <strain evidence="4">F-2</strain>
    </source>
</reference>
<dbReference type="STRING" id="278856.A0A212EM52"/>
<dbReference type="GO" id="GO:0003723">
    <property type="term" value="F:RNA binding"/>
    <property type="evidence" value="ECO:0007669"/>
    <property type="project" value="UniProtKB-UniRule"/>
</dbReference>
<dbReference type="PROSITE" id="PS50084">
    <property type="entry name" value="KH_TYPE_1"/>
    <property type="match status" value="1"/>
</dbReference>
<feature type="domain" description="K Homology" evidence="3">
    <location>
        <begin position="23"/>
        <end position="49"/>
    </location>
</feature>
<gene>
    <name evidence="4" type="ORF">KGM_215944</name>
</gene>
<evidence type="ECO:0000259" key="3">
    <source>
        <dbReference type="Pfam" id="PF00013"/>
    </source>
</evidence>
<sequence length="67" mass="7487">MKRDAYGDDGPMQKRQRHSDDEVTFLIPSKVAGSIIGKGGANISKLRNEVPPDLTHVPLLIQRNQYL</sequence>
<keyword evidence="5" id="KW-1185">Reference proteome</keyword>
<dbReference type="GO" id="GO:1990904">
    <property type="term" value="C:ribonucleoprotein complex"/>
    <property type="evidence" value="ECO:0007669"/>
    <property type="project" value="UniProtKB-KW"/>
</dbReference>
<keyword evidence="4" id="KW-0687">Ribonucleoprotein</keyword>
<accession>A0A212EM52</accession>
<evidence type="ECO:0000256" key="1">
    <source>
        <dbReference type="PROSITE-ProRule" id="PRU00117"/>
    </source>
</evidence>
<dbReference type="SUPFAM" id="SSF54791">
    <property type="entry name" value="Eukaryotic type KH-domain (KH-domain type I)"/>
    <property type="match status" value="1"/>
</dbReference>
<dbReference type="EMBL" id="AGBW02013910">
    <property type="protein sequence ID" value="OWR42572.1"/>
    <property type="molecule type" value="Genomic_DNA"/>
</dbReference>
<evidence type="ECO:0000313" key="5">
    <source>
        <dbReference type="Proteomes" id="UP000007151"/>
    </source>
</evidence>
<dbReference type="KEGG" id="dpl:KGM_215944"/>
<dbReference type="InterPro" id="IPR036612">
    <property type="entry name" value="KH_dom_type_1_sf"/>
</dbReference>
<dbReference type="InterPro" id="IPR004088">
    <property type="entry name" value="KH_dom_type_1"/>
</dbReference>
<dbReference type="Gene3D" id="3.30.1370.10">
    <property type="entry name" value="K Homology domain, type 1"/>
    <property type="match status" value="1"/>
</dbReference>
<protein>
    <submittedName>
        <fullName evidence="4">Heterogeneous nuclear ribonucleoprotein k</fullName>
    </submittedName>
</protein>
<proteinExistence type="predicted"/>
<dbReference type="AlphaFoldDB" id="A0A212EM52"/>
<keyword evidence="1" id="KW-0694">RNA-binding</keyword>
<evidence type="ECO:0000313" key="4">
    <source>
        <dbReference type="EMBL" id="OWR42572.1"/>
    </source>
</evidence>
<dbReference type="Pfam" id="PF00013">
    <property type="entry name" value="KH_1"/>
    <property type="match status" value="1"/>
</dbReference>
<organism evidence="4 5">
    <name type="scientific">Danaus plexippus plexippus</name>
    <dbReference type="NCBI Taxonomy" id="278856"/>
    <lineage>
        <taxon>Eukaryota</taxon>
        <taxon>Metazoa</taxon>
        <taxon>Ecdysozoa</taxon>
        <taxon>Arthropoda</taxon>
        <taxon>Hexapoda</taxon>
        <taxon>Insecta</taxon>
        <taxon>Pterygota</taxon>
        <taxon>Neoptera</taxon>
        <taxon>Endopterygota</taxon>
        <taxon>Lepidoptera</taxon>
        <taxon>Glossata</taxon>
        <taxon>Ditrysia</taxon>
        <taxon>Papilionoidea</taxon>
        <taxon>Nymphalidae</taxon>
        <taxon>Danainae</taxon>
        <taxon>Danaini</taxon>
        <taxon>Danaina</taxon>
        <taxon>Danaus</taxon>
        <taxon>Danaus</taxon>
    </lineage>
</organism>
<dbReference type="GO" id="GO:0010468">
    <property type="term" value="P:regulation of gene expression"/>
    <property type="evidence" value="ECO:0007669"/>
    <property type="project" value="UniProtKB-ARBA"/>
</dbReference>
<feature type="region of interest" description="Disordered" evidence="2">
    <location>
        <begin position="1"/>
        <end position="20"/>
    </location>
</feature>
<dbReference type="InParanoid" id="A0A212EM52"/>
<dbReference type="Proteomes" id="UP000007151">
    <property type="component" value="Unassembled WGS sequence"/>
</dbReference>
<evidence type="ECO:0000256" key="2">
    <source>
        <dbReference type="SAM" id="MobiDB-lite"/>
    </source>
</evidence>
<name>A0A212EM52_DANPL</name>